<evidence type="ECO:0000313" key="3">
    <source>
        <dbReference type="Proteomes" id="UP001175000"/>
    </source>
</evidence>
<dbReference type="AlphaFoldDB" id="A0AA39X575"/>
<evidence type="ECO:0000313" key="2">
    <source>
        <dbReference type="EMBL" id="KAK0627542.1"/>
    </source>
</evidence>
<feature type="compositionally biased region" description="Basic and acidic residues" evidence="1">
    <location>
        <begin position="280"/>
        <end position="289"/>
    </location>
</feature>
<accession>A0AA39X575</accession>
<protein>
    <submittedName>
        <fullName evidence="2">Uncharacterized protein</fullName>
    </submittedName>
</protein>
<reference evidence="2" key="1">
    <citation type="submission" date="2023-06" db="EMBL/GenBank/DDBJ databases">
        <title>Genome-scale phylogeny and comparative genomics of the fungal order Sordariales.</title>
        <authorList>
            <consortium name="Lawrence Berkeley National Laboratory"/>
            <person name="Hensen N."/>
            <person name="Bonometti L."/>
            <person name="Westerberg I."/>
            <person name="Brannstrom I.O."/>
            <person name="Guillou S."/>
            <person name="Cros-Aarteil S."/>
            <person name="Calhoun S."/>
            <person name="Haridas S."/>
            <person name="Kuo A."/>
            <person name="Mondo S."/>
            <person name="Pangilinan J."/>
            <person name="Riley R."/>
            <person name="Labutti K."/>
            <person name="Andreopoulos B."/>
            <person name="Lipzen A."/>
            <person name="Chen C."/>
            <person name="Yanf M."/>
            <person name="Daum C."/>
            <person name="Ng V."/>
            <person name="Clum A."/>
            <person name="Steindorff A."/>
            <person name="Ohm R."/>
            <person name="Martin F."/>
            <person name="Silar P."/>
            <person name="Natvig D."/>
            <person name="Lalanne C."/>
            <person name="Gautier V."/>
            <person name="Ament-Velasquez S.L."/>
            <person name="Kruys A."/>
            <person name="Hutchinson M.I."/>
            <person name="Powell A.J."/>
            <person name="Barry K."/>
            <person name="Miller A.N."/>
            <person name="Grigoriev I.V."/>
            <person name="Debuchy R."/>
            <person name="Gladieux P."/>
            <person name="Thoren M.H."/>
            <person name="Johannesson H."/>
        </authorList>
    </citation>
    <scope>NUCLEOTIDE SEQUENCE</scope>
    <source>
        <strain evidence="2">CBS 606.72</strain>
    </source>
</reference>
<feature type="compositionally biased region" description="Polar residues" evidence="1">
    <location>
        <begin position="251"/>
        <end position="262"/>
    </location>
</feature>
<sequence length="289" mass="31460">MGVISIALDSHSRCENCAELSHSTAECESPCGHCGAPNPASSTRPLIDLPWPMRRLGDEDFQQREGYEARPGRHQRPHLAPDCPVARHNRCKCVPFPTFHVAKRCGVPCRRDCGAKARPGTFGHSNAMLCRSRCCMCGIHGHSGKECRLRRCRCGQAHLGQDCGWNSTCRVKGCPRYWCGIHCRECGSTEKPFIEWRCAKCSPALIPAASATEEPRGRGRRRKRSLGRSSGGNKGPDKDLTGQVGGETAGPQRSATGMTSTVIPLHPETPPPTIFGGPRLSKEGPGRDK</sequence>
<name>A0AA39X575_9PEZI</name>
<comment type="caution">
    <text evidence="2">The sequence shown here is derived from an EMBL/GenBank/DDBJ whole genome shotgun (WGS) entry which is preliminary data.</text>
</comment>
<organism evidence="2 3">
    <name type="scientific">Immersiella caudata</name>
    <dbReference type="NCBI Taxonomy" id="314043"/>
    <lineage>
        <taxon>Eukaryota</taxon>
        <taxon>Fungi</taxon>
        <taxon>Dikarya</taxon>
        <taxon>Ascomycota</taxon>
        <taxon>Pezizomycotina</taxon>
        <taxon>Sordariomycetes</taxon>
        <taxon>Sordariomycetidae</taxon>
        <taxon>Sordariales</taxon>
        <taxon>Lasiosphaeriaceae</taxon>
        <taxon>Immersiella</taxon>
    </lineage>
</organism>
<dbReference type="EMBL" id="JAULSU010000002">
    <property type="protein sequence ID" value="KAK0627542.1"/>
    <property type="molecule type" value="Genomic_DNA"/>
</dbReference>
<dbReference type="Proteomes" id="UP001175000">
    <property type="component" value="Unassembled WGS sequence"/>
</dbReference>
<evidence type="ECO:0000256" key="1">
    <source>
        <dbReference type="SAM" id="MobiDB-lite"/>
    </source>
</evidence>
<proteinExistence type="predicted"/>
<keyword evidence="3" id="KW-1185">Reference proteome</keyword>
<feature type="region of interest" description="Disordered" evidence="1">
    <location>
        <begin position="210"/>
        <end position="289"/>
    </location>
</feature>
<gene>
    <name evidence="2" type="ORF">B0T14DRAFT_424120</name>
</gene>